<evidence type="ECO:0000259" key="1">
    <source>
        <dbReference type="Pfam" id="PF12146"/>
    </source>
</evidence>
<dbReference type="PANTHER" id="PTHR47751:SF2">
    <property type="entry name" value="DLTD N-TERMINAL DOMAIN PROTEIN (AFU_ORTHOLOGUE AFUA_8G00380)-RELATED"/>
    <property type="match status" value="1"/>
</dbReference>
<keyword evidence="3" id="KW-1185">Reference proteome</keyword>
<gene>
    <name evidence="2" type="ORF">GTOL_12682</name>
</gene>
<organism evidence="2 3">
    <name type="scientific">Georgfuchsia toluolica</name>
    <dbReference type="NCBI Taxonomy" id="424218"/>
    <lineage>
        <taxon>Bacteria</taxon>
        <taxon>Pseudomonadati</taxon>
        <taxon>Pseudomonadota</taxon>
        <taxon>Betaproteobacteria</taxon>
        <taxon>Nitrosomonadales</taxon>
        <taxon>Sterolibacteriaceae</taxon>
        <taxon>Georgfuchsia</taxon>
    </lineage>
</organism>
<dbReference type="EMBL" id="CAJQUM010000001">
    <property type="protein sequence ID" value="CAG4884799.1"/>
    <property type="molecule type" value="Genomic_DNA"/>
</dbReference>
<dbReference type="SUPFAM" id="SSF53474">
    <property type="entry name" value="alpha/beta-Hydrolases"/>
    <property type="match status" value="1"/>
</dbReference>
<dbReference type="RefSeq" id="WP_220636611.1">
    <property type="nucleotide sequence ID" value="NZ_CAJQUM010000001.1"/>
</dbReference>
<dbReference type="GO" id="GO:0016787">
    <property type="term" value="F:hydrolase activity"/>
    <property type="evidence" value="ECO:0007669"/>
    <property type="project" value="InterPro"/>
</dbReference>
<dbReference type="Gene3D" id="3.40.50.1820">
    <property type="entry name" value="alpha/beta hydrolase"/>
    <property type="match status" value="1"/>
</dbReference>
<dbReference type="InterPro" id="IPR022742">
    <property type="entry name" value="Hydrolase_4"/>
</dbReference>
<evidence type="ECO:0000313" key="2">
    <source>
        <dbReference type="EMBL" id="CAG4884799.1"/>
    </source>
</evidence>
<dbReference type="PANTHER" id="PTHR47751">
    <property type="entry name" value="SUPERFAMILY HYDROLASE, PUTATIVE (AFU_ORTHOLOGUE AFUA_2G16580)-RELATED"/>
    <property type="match status" value="1"/>
</dbReference>
<dbReference type="Gene3D" id="1.10.10.800">
    <property type="match status" value="1"/>
</dbReference>
<proteinExistence type="predicted"/>
<accession>A0A916N3A8</accession>
<comment type="caution">
    <text evidence="2">The sequence shown here is derived from an EMBL/GenBank/DDBJ whole genome shotgun (WGS) entry which is preliminary data.</text>
</comment>
<protein>
    <recommendedName>
        <fullName evidence="1">Serine aminopeptidase S33 domain-containing protein</fullName>
    </recommendedName>
</protein>
<name>A0A916N3A8_9PROT</name>
<sequence>MEPQLVHFRSGDEQCVGDLYLPENMQGAQPALVIGHGFNMVKEALREQAAYLAKAGYVVLAIDYRRFGASEGLPRQLMRPLDEVEDFRNAISYLQDRPDVDPDRIGIWGVSFGGGVVLQVAAVDRRVKCVVAQSPAYLDGRQATKSLYGAQAFAQLQTKLQEDHLRRFRTGTGERVPCMVPVEPGVFPVMPGDTLSSKFMKNNVELFDSYRFEIPLESLEHMLIWAPMNFVEHIAPTPLRIVTNGGYDIHHALDSIQEAYRRAGEPKDLSILNYDVVGLYIEPGRGEAMRLAIDWFDKYLLGVGPFGRSGP</sequence>
<reference evidence="2" key="1">
    <citation type="submission" date="2021-04" db="EMBL/GenBank/DDBJ databases">
        <authorList>
            <person name="Hornung B."/>
        </authorList>
    </citation>
    <scope>NUCLEOTIDE SEQUENCE</scope>
    <source>
        <strain evidence="2">G5G6</strain>
    </source>
</reference>
<evidence type="ECO:0000313" key="3">
    <source>
        <dbReference type="Proteomes" id="UP000742786"/>
    </source>
</evidence>
<dbReference type="InterPro" id="IPR029058">
    <property type="entry name" value="AB_hydrolase_fold"/>
</dbReference>
<dbReference type="InterPro" id="IPR051411">
    <property type="entry name" value="Polyketide_trans_af380"/>
</dbReference>
<dbReference type="AlphaFoldDB" id="A0A916N3A8"/>
<dbReference type="Proteomes" id="UP000742786">
    <property type="component" value="Unassembled WGS sequence"/>
</dbReference>
<dbReference type="Pfam" id="PF12146">
    <property type="entry name" value="Hydrolase_4"/>
    <property type="match status" value="1"/>
</dbReference>
<feature type="domain" description="Serine aminopeptidase S33" evidence="1">
    <location>
        <begin position="29"/>
        <end position="161"/>
    </location>
</feature>